<keyword evidence="4" id="KW-1185">Reference proteome</keyword>
<dbReference type="SUPFAM" id="SSF69318">
    <property type="entry name" value="Integrin alpha N-terminal domain"/>
    <property type="match status" value="1"/>
</dbReference>
<feature type="compositionally biased region" description="Polar residues" evidence="1">
    <location>
        <begin position="199"/>
        <end position="217"/>
    </location>
</feature>
<protein>
    <recommendedName>
        <fullName evidence="2">Bacterial Ig domain-containing protein</fullName>
    </recommendedName>
</protein>
<proteinExistence type="predicted"/>
<dbReference type="Gene3D" id="2.60.40.10">
    <property type="entry name" value="Immunoglobulins"/>
    <property type="match status" value="1"/>
</dbReference>
<dbReference type="InterPro" id="IPR028994">
    <property type="entry name" value="Integrin_alpha_N"/>
</dbReference>
<evidence type="ECO:0000313" key="3">
    <source>
        <dbReference type="EMBL" id="SFK07658.1"/>
    </source>
</evidence>
<dbReference type="Pfam" id="PF17936">
    <property type="entry name" value="Big_6"/>
    <property type="match status" value="1"/>
</dbReference>
<feature type="region of interest" description="Disordered" evidence="1">
    <location>
        <begin position="196"/>
        <end position="248"/>
    </location>
</feature>
<reference evidence="4" key="1">
    <citation type="submission" date="2016-10" db="EMBL/GenBank/DDBJ databases">
        <authorList>
            <person name="Varghese N."/>
            <person name="Submissions S."/>
        </authorList>
    </citation>
    <scope>NUCLEOTIDE SEQUENCE [LARGE SCALE GENOMIC DNA]</scope>
    <source>
        <strain evidence="4">DSM 26471</strain>
    </source>
</reference>
<accession>A0A1I3WJF7</accession>
<evidence type="ECO:0000313" key="4">
    <source>
        <dbReference type="Proteomes" id="UP000199630"/>
    </source>
</evidence>
<organism evidence="3 4">
    <name type="scientific">Celeribacter neptunius</name>
    <dbReference type="NCBI Taxonomy" id="588602"/>
    <lineage>
        <taxon>Bacteria</taxon>
        <taxon>Pseudomonadati</taxon>
        <taxon>Pseudomonadota</taxon>
        <taxon>Alphaproteobacteria</taxon>
        <taxon>Rhodobacterales</taxon>
        <taxon>Roseobacteraceae</taxon>
        <taxon>Celeribacter</taxon>
    </lineage>
</organism>
<sequence length="248" mass="24833">MSGREVLKVGANPEYKSIQVEDGQVFQIDANGVGRLCGAGIIVLRKGDDLFIKFSDGTVMTLVDFFASSDVEAVVANEMGEEVSITAQTIGQTLSDGRALIYAAGDSATLLDMAQGKGNAALFQALEQGSYDVCGETEELGFALLPLIGGGLIGIGLLAVGAGGGSADPAAPVAPAAPSVTIADADGDGMPEVTGTAEPGSTVTLTWPDGTTSTAVADSNGDYTAEAPSVQPDGDVTAVATDINGNDS</sequence>
<feature type="domain" description="Bacterial Ig" evidence="2">
    <location>
        <begin position="174"/>
        <end position="248"/>
    </location>
</feature>
<feature type="non-terminal residue" evidence="3">
    <location>
        <position position="248"/>
    </location>
</feature>
<dbReference type="AlphaFoldDB" id="A0A1I3WJF7"/>
<dbReference type="RefSeq" id="WP_245781261.1">
    <property type="nucleotide sequence ID" value="NZ_FORH01000008.1"/>
</dbReference>
<dbReference type="InterPro" id="IPR013783">
    <property type="entry name" value="Ig-like_fold"/>
</dbReference>
<evidence type="ECO:0000256" key="1">
    <source>
        <dbReference type="SAM" id="MobiDB-lite"/>
    </source>
</evidence>
<dbReference type="EMBL" id="FORH01000008">
    <property type="protein sequence ID" value="SFK07658.1"/>
    <property type="molecule type" value="Genomic_DNA"/>
</dbReference>
<name>A0A1I3WJF7_9RHOB</name>
<gene>
    <name evidence="3" type="ORF">SAMN04487991_3793</name>
</gene>
<dbReference type="Proteomes" id="UP000199630">
    <property type="component" value="Unassembled WGS sequence"/>
</dbReference>
<evidence type="ECO:0000259" key="2">
    <source>
        <dbReference type="Pfam" id="PF17936"/>
    </source>
</evidence>
<dbReference type="InterPro" id="IPR041498">
    <property type="entry name" value="Big_6"/>
</dbReference>